<keyword evidence="2" id="KW-1185">Reference proteome</keyword>
<accession>A0A5C7FL66</accession>
<evidence type="ECO:0000313" key="2">
    <source>
        <dbReference type="Proteomes" id="UP000321907"/>
    </source>
</evidence>
<dbReference type="AlphaFoldDB" id="A0A5C7FL66"/>
<dbReference type="RefSeq" id="WP_147929569.1">
    <property type="nucleotide sequence ID" value="NZ_VOXD01000005.1"/>
</dbReference>
<gene>
    <name evidence="1" type="ORF">FUA23_04690</name>
</gene>
<dbReference type="Proteomes" id="UP000321907">
    <property type="component" value="Unassembled WGS sequence"/>
</dbReference>
<sequence length="136" mass="15671">MQQRDIIKDEIERLGRGLGKLVAMMFNTEGGDMNPAQAWEIAQDQFRDEFDFEIDDVLELPPADLMIKLDELHLHPQHYDQLGDVLTAWAGREEDPSTRQRLLRRALLLYDLAGEKSGTFCMVRAKKETDVKAQLK</sequence>
<name>A0A5C7FL66_9BACT</name>
<proteinExistence type="predicted"/>
<organism evidence="1 2">
    <name type="scientific">Neolewinella aurantiaca</name>
    <dbReference type="NCBI Taxonomy" id="2602767"/>
    <lineage>
        <taxon>Bacteria</taxon>
        <taxon>Pseudomonadati</taxon>
        <taxon>Bacteroidota</taxon>
        <taxon>Saprospiria</taxon>
        <taxon>Saprospirales</taxon>
        <taxon>Lewinellaceae</taxon>
        <taxon>Neolewinella</taxon>
    </lineage>
</organism>
<evidence type="ECO:0000313" key="1">
    <source>
        <dbReference type="EMBL" id="TXF90741.1"/>
    </source>
</evidence>
<protein>
    <submittedName>
        <fullName evidence="1">Uncharacterized protein</fullName>
    </submittedName>
</protein>
<dbReference type="EMBL" id="VOXD01000005">
    <property type="protein sequence ID" value="TXF90741.1"/>
    <property type="molecule type" value="Genomic_DNA"/>
</dbReference>
<reference evidence="1 2" key="1">
    <citation type="submission" date="2019-08" db="EMBL/GenBank/DDBJ databases">
        <title>Lewinella sp. strain SSH13 Genome sequencing and assembly.</title>
        <authorList>
            <person name="Kim I."/>
        </authorList>
    </citation>
    <scope>NUCLEOTIDE SEQUENCE [LARGE SCALE GENOMIC DNA]</scope>
    <source>
        <strain evidence="1 2">SSH13</strain>
    </source>
</reference>
<comment type="caution">
    <text evidence="1">The sequence shown here is derived from an EMBL/GenBank/DDBJ whole genome shotgun (WGS) entry which is preliminary data.</text>
</comment>
<dbReference type="OrthoDB" id="1494649at2"/>